<keyword evidence="2" id="KW-0328">Glycosyltransferase</keyword>
<dbReference type="InterPro" id="IPR002213">
    <property type="entry name" value="UDP_glucos_trans"/>
</dbReference>
<keyword evidence="6" id="KW-1185">Reference proteome</keyword>
<feature type="domain" description="EF-hand" evidence="4">
    <location>
        <begin position="333"/>
        <end position="354"/>
    </location>
</feature>
<accession>A0A6A3BTG3</accession>
<dbReference type="AlphaFoldDB" id="A0A6A3BTG3"/>
<organism evidence="5 6">
    <name type="scientific">Hibiscus syriacus</name>
    <name type="common">Rose of Sharon</name>
    <dbReference type="NCBI Taxonomy" id="106335"/>
    <lineage>
        <taxon>Eukaryota</taxon>
        <taxon>Viridiplantae</taxon>
        <taxon>Streptophyta</taxon>
        <taxon>Embryophyta</taxon>
        <taxon>Tracheophyta</taxon>
        <taxon>Spermatophyta</taxon>
        <taxon>Magnoliopsida</taxon>
        <taxon>eudicotyledons</taxon>
        <taxon>Gunneridae</taxon>
        <taxon>Pentapetalae</taxon>
        <taxon>rosids</taxon>
        <taxon>malvids</taxon>
        <taxon>Malvales</taxon>
        <taxon>Malvaceae</taxon>
        <taxon>Malvoideae</taxon>
        <taxon>Hibiscus</taxon>
    </lineage>
</organism>
<dbReference type="Pfam" id="PF26168">
    <property type="entry name" value="Glyco_transf_N"/>
    <property type="match status" value="1"/>
</dbReference>
<dbReference type="Pfam" id="PF00201">
    <property type="entry name" value="UDPGT"/>
    <property type="match status" value="1"/>
</dbReference>
<proteinExistence type="inferred from homology"/>
<dbReference type="InterPro" id="IPR002048">
    <property type="entry name" value="EF_hand_dom"/>
</dbReference>
<dbReference type="Proteomes" id="UP000436088">
    <property type="component" value="Unassembled WGS sequence"/>
</dbReference>
<keyword evidence="3" id="KW-0808">Transferase</keyword>
<dbReference type="InterPro" id="IPR058980">
    <property type="entry name" value="Glyco_transf_N"/>
</dbReference>
<evidence type="ECO:0000313" key="6">
    <source>
        <dbReference type="Proteomes" id="UP000436088"/>
    </source>
</evidence>
<dbReference type="EMBL" id="VEPZ02000813">
    <property type="protein sequence ID" value="KAE8718292.1"/>
    <property type="molecule type" value="Genomic_DNA"/>
</dbReference>
<dbReference type="GO" id="GO:0080044">
    <property type="term" value="F:quercetin 7-O-glucosyltransferase activity"/>
    <property type="evidence" value="ECO:0007669"/>
    <property type="project" value="TreeGrafter"/>
</dbReference>
<dbReference type="Gene3D" id="3.40.50.2000">
    <property type="entry name" value="Glycogen Phosphorylase B"/>
    <property type="match status" value="4"/>
</dbReference>
<dbReference type="PROSITE" id="PS50222">
    <property type="entry name" value="EF_HAND_2"/>
    <property type="match status" value="1"/>
</dbReference>
<evidence type="ECO:0000313" key="5">
    <source>
        <dbReference type="EMBL" id="KAE8718292.1"/>
    </source>
</evidence>
<gene>
    <name evidence="5" type="ORF">F3Y22_tig00110015pilonHSYRG00088</name>
</gene>
<reference evidence="5" key="1">
    <citation type="submission" date="2019-09" db="EMBL/GenBank/DDBJ databases">
        <title>Draft genome information of white flower Hibiscus syriacus.</title>
        <authorList>
            <person name="Kim Y.-M."/>
        </authorList>
    </citation>
    <scope>NUCLEOTIDE SEQUENCE [LARGE SCALE GENOMIC DNA]</scope>
    <source>
        <strain evidence="5">YM2019G1</strain>
    </source>
</reference>
<evidence type="ECO:0000256" key="3">
    <source>
        <dbReference type="ARBA" id="ARBA00022679"/>
    </source>
</evidence>
<name>A0A6A3BTG3_HIBSY</name>
<evidence type="ECO:0000259" key="4">
    <source>
        <dbReference type="PROSITE" id="PS50222"/>
    </source>
</evidence>
<dbReference type="SUPFAM" id="SSF53756">
    <property type="entry name" value="UDP-Glycosyltransferase/glycogen phosphorylase"/>
    <property type="match status" value="1"/>
</dbReference>
<dbReference type="PANTHER" id="PTHR11926:SF1560">
    <property type="entry name" value="UDP-GLYCOSYLTRANSFERASE 74E1-RELATED"/>
    <property type="match status" value="1"/>
</dbReference>
<sequence>MENHLQQKHDEAHQVLVLPFPSQGHINPMLQFSKRLVSKGLKVTLITTSKSMQPSAPSIHFHSIDFQEAEATTDINEYIRLYESLIPASLAQFIEKHRPKVLVYDSGMPWALDVAKRFGLQGASFFTQCWAVNAIFYHLKMGTLRVPLEEQIRTNAVVSLPSMPELEISDLPSAVYDNSGSYPCLWNLIRSQFSNFQKADWTFCNTYDKLEHQDDNDYGLHPFKPHTDLCIEWLNSKETGSVIYVAFGSIAGLTEEQMGELAMGLKSTKKHFLWLDVLSHRAVGCFMTNCGWNSTLEALRLGVPMIAMPQWTDQITNAKFVADVWEVGIRVKKDGNGIITKEEIQRCVREVMEGERSLDIKRNSEKWRKLAIDAVDDGGSSDKNIEEFVAKNYMQLAPHHSPYYE</sequence>
<evidence type="ECO:0000256" key="2">
    <source>
        <dbReference type="ARBA" id="ARBA00022676"/>
    </source>
</evidence>
<dbReference type="CDD" id="cd03784">
    <property type="entry name" value="GT1_Gtf-like"/>
    <property type="match status" value="1"/>
</dbReference>
<dbReference type="PANTHER" id="PTHR11926">
    <property type="entry name" value="GLUCOSYL/GLUCURONOSYL TRANSFERASES"/>
    <property type="match status" value="1"/>
</dbReference>
<protein>
    <submittedName>
        <fullName evidence="5">Uridine diphosphate glycosyltransferase 74E2, putative isoform 2</fullName>
    </submittedName>
</protein>
<comment type="caution">
    <text evidence="5">The sequence shown here is derived from an EMBL/GenBank/DDBJ whole genome shotgun (WGS) entry which is preliminary data.</text>
</comment>
<comment type="similarity">
    <text evidence="1">Belongs to the UDP-glycosyltransferase family.</text>
</comment>
<evidence type="ECO:0000256" key="1">
    <source>
        <dbReference type="ARBA" id="ARBA00009995"/>
    </source>
</evidence>
<dbReference type="GO" id="GO:0005509">
    <property type="term" value="F:calcium ion binding"/>
    <property type="evidence" value="ECO:0007669"/>
    <property type="project" value="InterPro"/>
</dbReference>
<dbReference type="GO" id="GO:0080043">
    <property type="term" value="F:quercetin 3-O-glucosyltransferase activity"/>
    <property type="evidence" value="ECO:0007669"/>
    <property type="project" value="TreeGrafter"/>
</dbReference>